<reference evidence="2 3" key="1">
    <citation type="submission" date="2020-08" db="EMBL/GenBank/DDBJ databases">
        <title>Acidobacteriota in marine sediments use diverse sulfur dissimilation pathways.</title>
        <authorList>
            <person name="Wasmund K."/>
        </authorList>
    </citation>
    <scope>NUCLEOTIDE SEQUENCE [LARGE SCALE GENOMIC DNA]</scope>
    <source>
        <strain evidence="2">MAG AM3-A</strain>
    </source>
</reference>
<dbReference type="PANTHER" id="PTHR33360:SF2">
    <property type="entry name" value="TRANSPOSASE FOR INSERTION SEQUENCE ELEMENT IS200"/>
    <property type="match status" value="1"/>
</dbReference>
<evidence type="ECO:0000259" key="1">
    <source>
        <dbReference type="SMART" id="SM01321"/>
    </source>
</evidence>
<sequence>MGKGEYLHRGHTVTDIKYHFVWVTKYRYPVLTGVVALRARDIIREVCEAREITIIKGVVSKDHIHVFAACPPQLSPSKIMQWIKGRASRKLQQEFEVLKKQYWGQHLWARGYFCASSGTVTDEMIEAYIEGHTSGATDPDFQVEVPE</sequence>
<comment type="caution">
    <text evidence="2">The sequence shown here is derived from an EMBL/GenBank/DDBJ whole genome shotgun (WGS) entry which is preliminary data.</text>
</comment>
<dbReference type="SMART" id="SM01321">
    <property type="entry name" value="Y1_Tnp"/>
    <property type="match status" value="1"/>
</dbReference>
<accession>A0A8J6YC14</accession>
<dbReference type="Gene3D" id="3.30.70.1290">
    <property type="entry name" value="Transposase IS200-like"/>
    <property type="match status" value="1"/>
</dbReference>
<evidence type="ECO:0000313" key="2">
    <source>
        <dbReference type="EMBL" id="MBD3870841.1"/>
    </source>
</evidence>
<dbReference type="InterPro" id="IPR002686">
    <property type="entry name" value="Transposase_17"/>
</dbReference>
<proteinExistence type="predicted"/>
<evidence type="ECO:0000313" key="3">
    <source>
        <dbReference type="Proteomes" id="UP000598633"/>
    </source>
</evidence>
<dbReference type="InterPro" id="IPR036515">
    <property type="entry name" value="Transposase_17_sf"/>
</dbReference>
<dbReference type="SUPFAM" id="SSF143422">
    <property type="entry name" value="Transposase IS200-like"/>
    <property type="match status" value="1"/>
</dbReference>
<gene>
    <name evidence="2" type="primary">tnpA</name>
    <name evidence="2" type="ORF">IFJ97_05715</name>
</gene>
<dbReference type="GO" id="GO:0006313">
    <property type="term" value="P:DNA transposition"/>
    <property type="evidence" value="ECO:0007669"/>
    <property type="project" value="InterPro"/>
</dbReference>
<dbReference type="AlphaFoldDB" id="A0A8J6YC14"/>
<protein>
    <submittedName>
        <fullName evidence="2">IS200/IS605 family transposase</fullName>
    </submittedName>
</protein>
<dbReference type="GO" id="GO:0004803">
    <property type="term" value="F:transposase activity"/>
    <property type="evidence" value="ECO:0007669"/>
    <property type="project" value="InterPro"/>
</dbReference>
<organism evidence="2 3">
    <name type="scientific">Candidatus Sulfomarinibacter kjeldsenii</name>
    <dbReference type="NCBI Taxonomy" id="2885994"/>
    <lineage>
        <taxon>Bacteria</taxon>
        <taxon>Pseudomonadati</taxon>
        <taxon>Acidobacteriota</taxon>
        <taxon>Thermoanaerobaculia</taxon>
        <taxon>Thermoanaerobaculales</taxon>
        <taxon>Candidatus Sulfomarinibacteraceae</taxon>
        <taxon>Candidatus Sulfomarinibacter</taxon>
    </lineage>
</organism>
<name>A0A8J6YC14_9BACT</name>
<dbReference type="Proteomes" id="UP000598633">
    <property type="component" value="Unassembled WGS sequence"/>
</dbReference>
<dbReference type="EMBL" id="JACXWA010000095">
    <property type="protein sequence ID" value="MBD3870841.1"/>
    <property type="molecule type" value="Genomic_DNA"/>
</dbReference>
<dbReference type="GO" id="GO:0003677">
    <property type="term" value="F:DNA binding"/>
    <property type="evidence" value="ECO:0007669"/>
    <property type="project" value="InterPro"/>
</dbReference>
<dbReference type="Pfam" id="PF01797">
    <property type="entry name" value="Y1_Tnp"/>
    <property type="match status" value="1"/>
</dbReference>
<feature type="domain" description="Transposase IS200-like" evidence="1">
    <location>
        <begin position="13"/>
        <end position="132"/>
    </location>
</feature>
<dbReference type="PANTHER" id="PTHR33360">
    <property type="entry name" value="TRANSPOSASE FOR INSERTION SEQUENCE ELEMENT IS200"/>
    <property type="match status" value="1"/>
</dbReference>
<dbReference type="NCBIfam" id="NF033573">
    <property type="entry name" value="transpos_IS200"/>
    <property type="match status" value="1"/>
</dbReference>